<evidence type="ECO:0000313" key="1">
    <source>
        <dbReference type="EMBL" id="KWU02903.1"/>
    </source>
</evidence>
<dbReference type="Proteomes" id="UP000067598">
    <property type="component" value="Unassembled WGS sequence"/>
</dbReference>
<gene>
    <name evidence="1" type="ORF">AEL95_10110</name>
</gene>
<evidence type="ECO:0000313" key="2">
    <source>
        <dbReference type="Proteomes" id="UP000067598"/>
    </source>
</evidence>
<reference evidence="1 2" key="1">
    <citation type="journal article" date="2016" name="Microbiology (Mosc.)">
        <title>Comparison of Lactobacillus crispatus isolates from Lactobacillus-dominated vaginal microbiomes with isolates from microbiomes containing bacterial vaginosis-associated bacteria.</title>
        <authorList>
            <person name="Abdelmaksoud A.A."/>
            <person name="Koparde V.N."/>
            <person name="Sheth N.U."/>
            <person name="Serrano M.G."/>
            <person name="Glascock A.L."/>
            <person name="Fettweis J.M."/>
            <person name="Strauss Iii J.F."/>
            <person name="Buck G.A."/>
            <person name="Jefferson K.K."/>
        </authorList>
    </citation>
    <scope>NUCLEOTIDE SEQUENCE [LARGE SCALE GENOMIC DNA]</scope>
    <source>
        <strain evidence="1 2">VMC3</strain>
    </source>
</reference>
<accession>A0A109DCH8</accession>
<dbReference type="EMBL" id="LJGP01000059">
    <property type="protein sequence ID" value="KWU02903.1"/>
    <property type="molecule type" value="Genomic_DNA"/>
</dbReference>
<sequence>MLLLLVVLGFNGNRAKAASRGAKAVYTTPVATRGTWYYEKKGKVNTVKITAHTLNGLKLYKALEGKAEKAWFKKLMKADKKSHYKLANKVGLSKYEAYTFTYRGKKGFNACGWLSGGGDGVYYAPVKKTIHGQKAKALRIGDGDHNYLKAFAYKNKNLLK</sequence>
<name>A0A109DCH8_9LACO</name>
<comment type="caution">
    <text evidence="1">The sequence shown here is derived from an EMBL/GenBank/DDBJ whole genome shotgun (WGS) entry which is preliminary data.</text>
</comment>
<organism evidence="1 2">
    <name type="scientific">Lactobacillus crispatus</name>
    <dbReference type="NCBI Taxonomy" id="47770"/>
    <lineage>
        <taxon>Bacteria</taxon>
        <taxon>Bacillati</taxon>
        <taxon>Bacillota</taxon>
        <taxon>Bacilli</taxon>
        <taxon>Lactobacillales</taxon>
        <taxon>Lactobacillaceae</taxon>
        <taxon>Lactobacillus</taxon>
    </lineage>
</organism>
<proteinExistence type="predicted"/>
<dbReference type="PATRIC" id="fig|47770.28.peg.1635"/>
<dbReference type="AlphaFoldDB" id="A0A109DCH8"/>
<protein>
    <submittedName>
        <fullName evidence="1">Uncharacterized protein</fullName>
    </submittedName>
</protein>
<dbReference type="RefSeq" id="WP_060462552.1">
    <property type="nucleotide sequence ID" value="NZ_AP025162.1"/>
</dbReference>